<keyword evidence="2" id="KW-1185">Reference proteome</keyword>
<reference evidence="1 2" key="1">
    <citation type="submission" date="2014-07" db="EMBL/GenBank/DDBJ databases">
        <title>Methanogenic archaea and the global carbon cycle.</title>
        <authorList>
            <person name="Henriksen J.R."/>
            <person name="Luke J."/>
            <person name="Reinhart S."/>
            <person name="Benedict M.N."/>
            <person name="Youngblut N.D."/>
            <person name="Metcalf M.E."/>
            <person name="Whitaker R.J."/>
            <person name="Metcalf W.W."/>
        </authorList>
    </citation>
    <scope>NUCLEOTIDE SEQUENCE [LARGE SCALE GENOMIC DNA]</scope>
    <source>
        <strain evidence="1 2">Z-761</strain>
    </source>
</reference>
<dbReference type="Proteomes" id="UP000033096">
    <property type="component" value="Chromosome"/>
</dbReference>
<dbReference type="AlphaFoldDB" id="A0A0E3Q3W2"/>
<sequence>MANSKEIRKPDAQEKSRIWQKTVFPGYLRNPEIFRTAKVYFFFFKSKGALLFFRHLFPEISLNFTRQYY</sequence>
<proteinExistence type="predicted"/>
<protein>
    <submittedName>
        <fullName evidence="1">Uncharacterized protein</fullName>
    </submittedName>
</protein>
<dbReference type="HOGENOM" id="CLU_2766165_0_0_2"/>
<evidence type="ECO:0000313" key="1">
    <source>
        <dbReference type="EMBL" id="AKB43357.1"/>
    </source>
</evidence>
<accession>A0A0E3Q3W2</accession>
<name>A0A0E3Q3W2_9EURY</name>
<dbReference type="KEGG" id="mvc:MSVAZ_1088"/>
<evidence type="ECO:0000313" key="2">
    <source>
        <dbReference type="Proteomes" id="UP000033096"/>
    </source>
</evidence>
<organism evidence="1 2">
    <name type="scientific">Methanosarcina vacuolata Z-761</name>
    <dbReference type="NCBI Taxonomy" id="1434123"/>
    <lineage>
        <taxon>Archaea</taxon>
        <taxon>Methanobacteriati</taxon>
        <taxon>Methanobacteriota</taxon>
        <taxon>Stenosarchaea group</taxon>
        <taxon>Methanomicrobia</taxon>
        <taxon>Methanosarcinales</taxon>
        <taxon>Methanosarcinaceae</taxon>
        <taxon>Methanosarcina</taxon>
    </lineage>
</organism>
<dbReference type="EMBL" id="CP009520">
    <property type="protein sequence ID" value="AKB43357.1"/>
    <property type="molecule type" value="Genomic_DNA"/>
</dbReference>
<gene>
    <name evidence="1" type="ORF">MSVAZ_1088</name>
</gene>
<dbReference type="STRING" id="1434123.MSVAZ_1088"/>